<evidence type="ECO:0000313" key="2">
    <source>
        <dbReference type="EMBL" id="KXS16819.1"/>
    </source>
</evidence>
<dbReference type="AlphaFoldDB" id="A0A139AJA0"/>
<evidence type="ECO:0008006" key="4">
    <source>
        <dbReference type="Google" id="ProtNLM"/>
    </source>
</evidence>
<dbReference type="Gene3D" id="1.25.40.20">
    <property type="entry name" value="Ankyrin repeat-containing domain"/>
    <property type="match status" value="1"/>
</dbReference>
<dbReference type="SMART" id="SM00248">
    <property type="entry name" value="ANK"/>
    <property type="match status" value="2"/>
</dbReference>
<dbReference type="EMBL" id="KQ965750">
    <property type="protein sequence ID" value="KXS16819.1"/>
    <property type="molecule type" value="Genomic_DNA"/>
</dbReference>
<evidence type="ECO:0000313" key="3">
    <source>
        <dbReference type="Proteomes" id="UP000070544"/>
    </source>
</evidence>
<feature type="region of interest" description="Disordered" evidence="1">
    <location>
        <begin position="510"/>
        <end position="558"/>
    </location>
</feature>
<dbReference type="InterPro" id="IPR036770">
    <property type="entry name" value="Ankyrin_rpt-contain_sf"/>
</dbReference>
<gene>
    <name evidence="2" type="ORF">M427DRAFT_133894</name>
</gene>
<protein>
    <recommendedName>
        <fullName evidence="4">Ankyrin</fullName>
    </recommendedName>
</protein>
<sequence>MNWKDIQLIVAAENGDFEAVNRLLEFGANPMSKKLITITGNVAIWQRESVAEHDTPLRPIEDKVQCESALALAIIHNHYRVVEALLRSSADPDEEIRWQIGNNSLKTKRLSAIEWRKRWEWTISFPSALTLALATGGGVARRHDGQTIHTYPPRSGNLMINCKGAHPVLDEISLPTMAFIDAPVTCNLDIVQLLLEFGAQVTQHDIDIAKCNPGLSYLLTRKQAWPQSPPVQAWEVNKSPPSQEVEMQDSVVPTNDAGMDVVEVALNGSSSSTLVTTNNSECGVHIDVDDMLNAAEPDKVESQQFPQSVQISFISLSNANDGEVDGNIFENTANNASWASVPVSRPSAQAAQLLAPGNSLSAVQTVQLQHDLWSSPFGLHSPAQLQGDATGTQPGFPIRTQGTQLPLAGGLSSSGLTNASTNNAVLSSANQLLAQTQESINQMGAQQTCNPIGNAKPSEATQGYSTSPIFVNAVASPESVASSVSSDEPGQLILGCEAWLRERGRDEAGYHSDASSISTDSDGNAAGEVDGDAFITPFGSSEGPLRHMEPWQSAIGST</sequence>
<dbReference type="OrthoDB" id="539213at2759"/>
<proteinExistence type="predicted"/>
<dbReference type="SUPFAM" id="SSF48403">
    <property type="entry name" value="Ankyrin repeat"/>
    <property type="match status" value="1"/>
</dbReference>
<evidence type="ECO:0000256" key="1">
    <source>
        <dbReference type="SAM" id="MobiDB-lite"/>
    </source>
</evidence>
<dbReference type="InterPro" id="IPR002110">
    <property type="entry name" value="Ankyrin_rpt"/>
</dbReference>
<keyword evidence="3" id="KW-1185">Reference proteome</keyword>
<reference evidence="2 3" key="1">
    <citation type="journal article" date="2015" name="Genome Biol. Evol.">
        <title>Phylogenomic analyses indicate that early fungi evolved digesting cell walls of algal ancestors of land plants.</title>
        <authorList>
            <person name="Chang Y."/>
            <person name="Wang S."/>
            <person name="Sekimoto S."/>
            <person name="Aerts A.L."/>
            <person name="Choi C."/>
            <person name="Clum A."/>
            <person name="LaButti K.M."/>
            <person name="Lindquist E.A."/>
            <person name="Yee Ngan C."/>
            <person name="Ohm R.A."/>
            <person name="Salamov A.A."/>
            <person name="Grigoriev I.V."/>
            <person name="Spatafora J.W."/>
            <person name="Berbee M.L."/>
        </authorList>
    </citation>
    <scope>NUCLEOTIDE SEQUENCE [LARGE SCALE GENOMIC DNA]</scope>
    <source>
        <strain evidence="2 3">JEL478</strain>
    </source>
</reference>
<accession>A0A139AJA0</accession>
<dbReference type="Pfam" id="PF00023">
    <property type="entry name" value="Ank"/>
    <property type="match status" value="1"/>
</dbReference>
<dbReference type="Proteomes" id="UP000070544">
    <property type="component" value="Unassembled WGS sequence"/>
</dbReference>
<name>A0A139AJA0_GONPJ</name>
<organism evidence="2 3">
    <name type="scientific">Gonapodya prolifera (strain JEL478)</name>
    <name type="common">Monoblepharis prolifera</name>
    <dbReference type="NCBI Taxonomy" id="1344416"/>
    <lineage>
        <taxon>Eukaryota</taxon>
        <taxon>Fungi</taxon>
        <taxon>Fungi incertae sedis</taxon>
        <taxon>Chytridiomycota</taxon>
        <taxon>Chytridiomycota incertae sedis</taxon>
        <taxon>Monoblepharidomycetes</taxon>
        <taxon>Monoblepharidales</taxon>
        <taxon>Gonapodyaceae</taxon>
        <taxon>Gonapodya</taxon>
    </lineage>
</organism>
<feature type="compositionally biased region" description="Polar residues" evidence="1">
    <location>
        <begin position="513"/>
        <end position="522"/>
    </location>
</feature>